<accession>A0AAV4HVT6</accession>
<name>A0AAV4HVT6_9GAST</name>
<evidence type="ECO:0000256" key="1">
    <source>
        <dbReference type="ARBA" id="ARBA00022670"/>
    </source>
</evidence>
<evidence type="ECO:0000256" key="5">
    <source>
        <dbReference type="ARBA" id="ARBA00023049"/>
    </source>
</evidence>
<dbReference type="GO" id="GO:0046872">
    <property type="term" value="F:metal ion binding"/>
    <property type="evidence" value="ECO:0007669"/>
    <property type="project" value="UniProtKB-KW"/>
</dbReference>
<dbReference type="SUPFAM" id="SSF55486">
    <property type="entry name" value="Metalloproteases ('zincins'), catalytic domain"/>
    <property type="match status" value="1"/>
</dbReference>
<organism evidence="10 11">
    <name type="scientific">Elysia marginata</name>
    <dbReference type="NCBI Taxonomy" id="1093978"/>
    <lineage>
        <taxon>Eukaryota</taxon>
        <taxon>Metazoa</taxon>
        <taxon>Spiralia</taxon>
        <taxon>Lophotrochozoa</taxon>
        <taxon>Mollusca</taxon>
        <taxon>Gastropoda</taxon>
        <taxon>Heterobranchia</taxon>
        <taxon>Euthyneura</taxon>
        <taxon>Panpulmonata</taxon>
        <taxon>Sacoglossa</taxon>
        <taxon>Placobranchoidea</taxon>
        <taxon>Plakobranchidae</taxon>
        <taxon>Elysia</taxon>
    </lineage>
</organism>
<feature type="binding site" evidence="8">
    <location>
        <position position="125"/>
    </location>
    <ligand>
        <name>Zn(2+)</name>
        <dbReference type="ChEBI" id="CHEBI:29105"/>
        <note>catalytic</note>
    </ligand>
</feature>
<feature type="active site" evidence="8">
    <location>
        <position position="126"/>
    </location>
</feature>
<evidence type="ECO:0000256" key="6">
    <source>
        <dbReference type="ARBA" id="ARBA00023157"/>
    </source>
</evidence>
<protein>
    <submittedName>
        <fullName evidence="10">A disintegrin and metalloproteinase with thrombospondin motifs 1</fullName>
    </submittedName>
</protein>
<gene>
    <name evidence="10" type="ORF">ElyMa_001113500</name>
</gene>
<keyword evidence="3" id="KW-0378">Hydrolase</keyword>
<evidence type="ECO:0000256" key="4">
    <source>
        <dbReference type="ARBA" id="ARBA00022833"/>
    </source>
</evidence>
<feature type="domain" description="Peptidase M12B" evidence="9">
    <location>
        <begin position="1"/>
        <end position="181"/>
    </location>
</feature>
<keyword evidence="6" id="KW-1015">Disulfide bond</keyword>
<keyword evidence="4 8" id="KW-0862">Zinc</keyword>
<dbReference type="EMBL" id="BMAT01002219">
    <property type="protein sequence ID" value="GFS02042.1"/>
    <property type="molecule type" value="Genomic_DNA"/>
</dbReference>
<feature type="binding site" evidence="8">
    <location>
        <position position="129"/>
    </location>
    <ligand>
        <name>Zn(2+)</name>
        <dbReference type="ChEBI" id="CHEBI:29105"/>
        <note>catalytic</note>
    </ligand>
</feature>
<proteinExistence type="predicted"/>
<dbReference type="PANTHER" id="PTHR11905:SF159">
    <property type="entry name" value="ADAM METALLOPROTEASE"/>
    <property type="match status" value="1"/>
</dbReference>
<evidence type="ECO:0000256" key="3">
    <source>
        <dbReference type="ARBA" id="ARBA00022801"/>
    </source>
</evidence>
<dbReference type="Pfam" id="PF01421">
    <property type="entry name" value="Reprolysin"/>
    <property type="match status" value="1"/>
</dbReference>
<sequence>MVGTLKFSSFISQIDIRYRTISDSDIAVGTRVIHLKILTTDSEDDFIEDLISSGTFDGGAGLNAFRTWIMDPSNGIPNADHYMYFTGFDIRSASGVAYQDRVCTASGVSISENTFSAGVGTVAAHELGHSLSASHDSSTLSCSDSTGHIMTAIFSIPVTSSNRGNPWKFSSCSISSIKSYLGTVSCTQPGNTGTTDTLPPPTGNDRAGIALDRDNQCKQYFRDSSSSYCSGVQNQNGGESNLCSGMFCSRPSNPSICETVLPLEYTTCGSGKWCRLGFCVDEGVEPTNAPPGEGPSTPQNIFDCIPFLLRGDWIGLLTCFR</sequence>
<evidence type="ECO:0000256" key="8">
    <source>
        <dbReference type="PROSITE-ProRule" id="PRU00276"/>
    </source>
</evidence>
<dbReference type="Gene3D" id="3.40.1620.60">
    <property type="match status" value="1"/>
</dbReference>
<keyword evidence="11" id="KW-1185">Reference proteome</keyword>
<reference evidence="10 11" key="1">
    <citation type="journal article" date="2021" name="Elife">
        <title>Chloroplast acquisition without the gene transfer in kleptoplastic sea slugs, Plakobranchus ocellatus.</title>
        <authorList>
            <person name="Maeda T."/>
            <person name="Takahashi S."/>
            <person name="Yoshida T."/>
            <person name="Shimamura S."/>
            <person name="Takaki Y."/>
            <person name="Nagai Y."/>
            <person name="Toyoda A."/>
            <person name="Suzuki Y."/>
            <person name="Arimoto A."/>
            <person name="Ishii H."/>
            <person name="Satoh N."/>
            <person name="Nishiyama T."/>
            <person name="Hasebe M."/>
            <person name="Maruyama T."/>
            <person name="Minagawa J."/>
            <person name="Obokata J."/>
            <person name="Shigenobu S."/>
        </authorList>
    </citation>
    <scope>NUCLEOTIDE SEQUENCE [LARGE SCALE GENOMIC DNA]</scope>
</reference>
<keyword evidence="1" id="KW-0645">Protease</keyword>
<dbReference type="GO" id="GO:0006508">
    <property type="term" value="P:proteolysis"/>
    <property type="evidence" value="ECO:0007669"/>
    <property type="project" value="UniProtKB-KW"/>
</dbReference>
<evidence type="ECO:0000256" key="7">
    <source>
        <dbReference type="ARBA" id="ARBA00023180"/>
    </source>
</evidence>
<evidence type="ECO:0000256" key="2">
    <source>
        <dbReference type="ARBA" id="ARBA00022723"/>
    </source>
</evidence>
<dbReference type="InterPro" id="IPR041645">
    <property type="entry name" value="ADAMTS_CR_2"/>
</dbReference>
<comment type="caution">
    <text evidence="10">The sequence shown here is derived from an EMBL/GenBank/DDBJ whole genome shotgun (WGS) entry which is preliminary data.</text>
</comment>
<dbReference type="Pfam" id="PF17771">
    <property type="entry name" value="ADAMTS_CR_2"/>
    <property type="match status" value="1"/>
</dbReference>
<dbReference type="InterPro" id="IPR024079">
    <property type="entry name" value="MetalloPept_cat_dom_sf"/>
</dbReference>
<evidence type="ECO:0000313" key="10">
    <source>
        <dbReference type="EMBL" id="GFS02042.1"/>
    </source>
</evidence>
<evidence type="ECO:0000313" key="11">
    <source>
        <dbReference type="Proteomes" id="UP000762676"/>
    </source>
</evidence>
<keyword evidence="7" id="KW-0325">Glycoprotein</keyword>
<dbReference type="Proteomes" id="UP000762676">
    <property type="component" value="Unassembled WGS sequence"/>
</dbReference>
<evidence type="ECO:0000259" key="9">
    <source>
        <dbReference type="PROSITE" id="PS50215"/>
    </source>
</evidence>
<dbReference type="Gene3D" id="3.40.390.10">
    <property type="entry name" value="Collagenase (Catalytic Domain)"/>
    <property type="match status" value="1"/>
</dbReference>
<dbReference type="PROSITE" id="PS50215">
    <property type="entry name" value="ADAM_MEPRO"/>
    <property type="match status" value="1"/>
</dbReference>
<keyword evidence="2 8" id="KW-0479">Metal-binding</keyword>
<feature type="binding site" evidence="8">
    <location>
        <position position="135"/>
    </location>
    <ligand>
        <name>Zn(2+)</name>
        <dbReference type="ChEBI" id="CHEBI:29105"/>
        <note>catalytic</note>
    </ligand>
</feature>
<dbReference type="InterPro" id="IPR001590">
    <property type="entry name" value="Peptidase_M12B"/>
</dbReference>
<comment type="caution">
    <text evidence="8">Lacks conserved residue(s) required for the propagation of feature annotation.</text>
</comment>
<dbReference type="AlphaFoldDB" id="A0AAV4HVT6"/>
<dbReference type="PANTHER" id="PTHR11905">
    <property type="entry name" value="ADAM A DISINTEGRIN AND METALLOPROTEASE DOMAIN"/>
    <property type="match status" value="1"/>
</dbReference>
<keyword evidence="5 10" id="KW-0482">Metalloprotease</keyword>
<dbReference type="GO" id="GO:0004222">
    <property type="term" value="F:metalloendopeptidase activity"/>
    <property type="evidence" value="ECO:0007669"/>
    <property type="project" value="InterPro"/>
</dbReference>